<organism evidence="2 3">
    <name type="scientific">Limosilactobacillus mucosae</name>
    <name type="common">Lactobacillus mucosae</name>
    <dbReference type="NCBI Taxonomy" id="97478"/>
    <lineage>
        <taxon>Bacteria</taxon>
        <taxon>Bacillati</taxon>
        <taxon>Bacillota</taxon>
        <taxon>Bacilli</taxon>
        <taxon>Lactobacillales</taxon>
        <taxon>Lactobacillaceae</taxon>
        <taxon>Limosilactobacillus</taxon>
    </lineage>
</organism>
<feature type="transmembrane region" description="Helical" evidence="1">
    <location>
        <begin position="480"/>
        <end position="501"/>
    </location>
</feature>
<feature type="transmembrane region" description="Helical" evidence="1">
    <location>
        <begin position="249"/>
        <end position="265"/>
    </location>
</feature>
<evidence type="ECO:0000313" key="2">
    <source>
        <dbReference type="EMBL" id="VTZ94092.1"/>
    </source>
</evidence>
<evidence type="ECO:0000313" key="3">
    <source>
        <dbReference type="Proteomes" id="UP000365705"/>
    </source>
</evidence>
<proteinExistence type="predicted"/>
<evidence type="ECO:0000256" key="1">
    <source>
        <dbReference type="SAM" id="Phobius"/>
    </source>
</evidence>
<accession>A0A508YYE7</accession>
<feature type="transmembrane region" description="Helical" evidence="1">
    <location>
        <begin position="277"/>
        <end position="294"/>
    </location>
</feature>
<keyword evidence="1" id="KW-0812">Transmembrane</keyword>
<feature type="transmembrane region" description="Helical" evidence="1">
    <location>
        <begin position="76"/>
        <end position="96"/>
    </location>
</feature>
<feature type="transmembrane region" description="Helical" evidence="1">
    <location>
        <begin position="458"/>
        <end position="474"/>
    </location>
</feature>
<feature type="transmembrane region" description="Helical" evidence="1">
    <location>
        <begin position="151"/>
        <end position="171"/>
    </location>
</feature>
<protein>
    <recommendedName>
        <fullName evidence="4">Glycosyltransferase RgtA/B/C/D-like domain-containing protein</fullName>
    </recommendedName>
</protein>
<evidence type="ECO:0008006" key="4">
    <source>
        <dbReference type="Google" id="ProtNLM"/>
    </source>
</evidence>
<dbReference type="Proteomes" id="UP000365705">
    <property type="component" value="Unassembled WGS sequence"/>
</dbReference>
<gene>
    <name evidence="2" type="ORF">LMUP508_02103</name>
</gene>
<feature type="transmembrane region" description="Helical" evidence="1">
    <location>
        <begin position="12"/>
        <end position="34"/>
    </location>
</feature>
<keyword evidence="1" id="KW-0472">Membrane</keyword>
<feature type="transmembrane region" description="Helical" evidence="1">
    <location>
        <begin position="226"/>
        <end position="243"/>
    </location>
</feature>
<dbReference type="RefSeq" id="WP_143113571.1">
    <property type="nucleotide sequence ID" value="NZ_CABFNH010000038.1"/>
</dbReference>
<dbReference type="AlphaFoldDB" id="A0A508YYE7"/>
<feature type="transmembrane region" description="Helical" evidence="1">
    <location>
        <begin position="121"/>
        <end position="139"/>
    </location>
</feature>
<reference evidence="2 3" key="1">
    <citation type="submission" date="2019-06" db="EMBL/GenBank/DDBJ databases">
        <authorList>
            <person name="Rodrigo-Torres L."/>
            <person name="Arahal R. D."/>
            <person name="Lucena T."/>
        </authorList>
    </citation>
    <scope>NUCLEOTIDE SEQUENCE [LARGE SCALE GENOMIC DNA]</scope>
    <source>
        <strain evidence="2 3">INIA P508</strain>
    </source>
</reference>
<sequence>MNFEKISNKLVEFFLIPLLVISICGSISLLPTLLQLVPNKAILCFIGLLILAYVGYSLLRVKEKFFRIPNKIKKPLLIIFICITLIWQFMLVKALSGEFGWDPHTLICYVIGKSIAVHDKFYFSFYPNNFLLLVIEKIFKTVFFIKTPSKLIFALNILNIVIIDLSAYLLFVATKNLFNRKAAWCTLLFYWVLYIVWPFVVIPYSDNWSILIGTLFLLIYSKNQNFNNFFLTLCFGIVTAFALLMKPSTVIFIIAMVITKIFFSLQRKRKIKVSKLFKIIVSFGLGFVILYSPVKTYQQYNNIVTIESDKKMPITHFIAMGMSGNGSYNANDVTKNINIKNPKKRNKYNIKLIRERLSQMGLGGYVKFLVQKQINNTADGSFGWANEGKYLYDPFVKNLNKIEKHIRILFMHKNANQNYLIADTNISGYKFFPQIVWVVALLFMLLASIGASFETIQLLKYTIVGGFIFLLLFEGGRSRYLIQFLPYLFTLAGLGLNKLIILKSKS</sequence>
<feature type="transmembrane region" description="Helical" evidence="1">
    <location>
        <begin position="191"/>
        <end position="219"/>
    </location>
</feature>
<keyword evidence="1" id="KW-1133">Transmembrane helix</keyword>
<feature type="transmembrane region" description="Helical" evidence="1">
    <location>
        <begin position="40"/>
        <end position="56"/>
    </location>
</feature>
<dbReference type="EMBL" id="CABFNH010000038">
    <property type="protein sequence ID" value="VTZ94092.1"/>
    <property type="molecule type" value="Genomic_DNA"/>
</dbReference>
<feature type="transmembrane region" description="Helical" evidence="1">
    <location>
        <begin position="431"/>
        <end position="451"/>
    </location>
</feature>
<name>A0A508YYE7_LIMMU</name>